<gene>
    <name evidence="4" type="ORF">EFE41_04720</name>
    <name evidence="3" type="ORF">MPF_1232</name>
    <name evidence="5" type="ORF">SAMN06264941_1636</name>
</gene>
<dbReference type="Pfam" id="PF03684">
    <property type="entry name" value="UPF0179"/>
    <property type="match status" value="1"/>
</dbReference>
<name>A0A1L9C4B2_9EURY</name>
<evidence type="ECO:0000256" key="2">
    <source>
        <dbReference type="HAMAP-Rule" id="MF_00498"/>
    </source>
</evidence>
<accession>A0A1L9C4B2</accession>
<organism evidence="3 6">
    <name type="scientific">Methanohalophilus portucalensis FDF-1</name>
    <dbReference type="NCBI Taxonomy" id="523843"/>
    <lineage>
        <taxon>Archaea</taxon>
        <taxon>Methanobacteriati</taxon>
        <taxon>Methanobacteriota</taxon>
        <taxon>Stenosarchaea group</taxon>
        <taxon>Methanomicrobia</taxon>
        <taxon>Methanosarcinales</taxon>
        <taxon>Methanosarcinaceae</taxon>
        <taxon>Methanohalophilus</taxon>
    </lineage>
</organism>
<dbReference type="Proteomes" id="UP000193969">
    <property type="component" value="Unassembled WGS sequence"/>
</dbReference>
<dbReference type="AlphaFoldDB" id="A0A1L9C4B2"/>
<dbReference type="InterPro" id="IPR005369">
    <property type="entry name" value="UPF0179"/>
</dbReference>
<reference evidence="3 6" key="1">
    <citation type="submission" date="2014-12" db="EMBL/GenBank/DDBJ databases">
        <title>The genome sequence of Methanohalophilus portucalensis strain FDF1.</title>
        <authorList>
            <person name="Lai M.-C."/>
            <person name="Lai S.-J."/>
        </authorList>
    </citation>
    <scope>NUCLEOTIDE SEQUENCE [LARGE SCALE GENOMIC DNA]</scope>
    <source>
        <strain evidence="3 6">FDF-1</strain>
    </source>
</reference>
<dbReference type="Proteomes" id="UP000278252">
    <property type="component" value="Unassembled WGS sequence"/>
</dbReference>
<dbReference type="Proteomes" id="UP000185713">
    <property type="component" value="Unassembled WGS sequence"/>
</dbReference>
<keyword evidence="7" id="KW-1185">Reference proteome</keyword>
<dbReference type="PANTHER" id="PTHR40699:SF1">
    <property type="entry name" value="UPF0179 PROTEIN MJ1627"/>
    <property type="match status" value="1"/>
</dbReference>
<dbReference type="EMBL" id="FXBN01000003">
    <property type="protein sequence ID" value="SMH41492.1"/>
    <property type="molecule type" value="Genomic_DNA"/>
</dbReference>
<dbReference type="EMBL" id="JWTK01000003">
    <property type="protein sequence ID" value="OJH49365.1"/>
    <property type="molecule type" value="Genomic_DNA"/>
</dbReference>
<sequence>MDEEDTMITLIGTQLAREGEEFIFEGEAPECEKCKLRNTCMNLEKGRKYVVRKIRTNTLHECFVHEQGAYVVDVAKAPIVAAIDSRNAVQGSTISYKEPKCDTDDQELYDLFHPAGIKNGDRCTVAEVMGNIESDQCSGHKKVKLKF</sequence>
<protein>
    <recommendedName>
        <fullName evidence="2">UPF0179 protein EFE41_04720</fullName>
    </recommendedName>
</protein>
<dbReference type="STRING" id="523843.SAMN06264941_1636"/>
<comment type="similarity">
    <text evidence="1 2">Belongs to the UPF0179 family.</text>
</comment>
<evidence type="ECO:0000313" key="5">
    <source>
        <dbReference type="EMBL" id="SMH41492.1"/>
    </source>
</evidence>
<evidence type="ECO:0000313" key="6">
    <source>
        <dbReference type="Proteomes" id="UP000185713"/>
    </source>
</evidence>
<reference evidence="4 8" key="4">
    <citation type="submission" date="2018-10" db="EMBL/GenBank/DDBJ databases">
        <title>Cultivation of a novel Methanohalophilus strain from Kebrit Deep of the Red Sea and a genomic comparison of members of the genus Methanohalophilus.</title>
        <authorList>
            <person name="Guan Y."/>
            <person name="Ngugi D.K."/>
            <person name="Stingl U."/>
        </authorList>
    </citation>
    <scope>NUCLEOTIDE SEQUENCE [LARGE SCALE GENOMIC DNA]</scope>
    <source>
        <strain evidence="4 8">DSM 7471</strain>
    </source>
</reference>
<dbReference type="EMBL" id="RJJH01000010">
    <property type="protein sequence ID" value="RNI11526.1"/>
    <property type="molecule type" value="Genomic_DNA"/>
</dbReference>
<evidence type="ECO:0000313" key="7">
    <source>
        <dbReference type="Proteomes" id="UP000193969"/>
    </source>
</evidence>
<dbReference type="RefSeq" id="WP_072360084.1">
    <property type="nucleotide sequence ID" value="NZ_FXBN01000003.1"/>
</dbReference>
<evidence type="ECO:0000313" key="3">
    <source>
        <dbReference type="EMBL" id="OJH49365.1"/>
    </source>
</evidence>
<evidence type="ECO:0000313" key="4">
    <source>
        <dbReference type="EMBL" id="RNI11526.1"/>
    </source>
</evidence>
<evidence type="ECO:0000256" key="1">
    <source>
        <dbReference type="ARBA" id="ARBA00010824"/>
    </source>
</evidence>
<dbReference type="PANTHER" id="PTHR40699">
    <property type="entry name" value="UPF0179 PROTEIN MJ1627"/>
    <property type="match status" value="1"/>
</dbReference>
<dbReference type="PIRSF" id="PIRSF006595">
    <property type="entry name" value="UCP006595"/>
    <property type="match status" value="1"/>
</dbReference>
<reference evidence="7" key="3">
    <citation type="submission" date="2017-04" db="EMBL/GenBank/DDBJ databases">
        <authorList>
            <person name="Varghese N."/>
            <person name="Submissions S."/>
        </authorList>
    </citation>
    <scope>NUCLEOTIDE SEQUENCE [LARGE SCALE GENOMIC DNA]</scope>
    <source>
        <strain evidence="7">FDF-1</strain>
    </source>
</reference>
<dbReference type="HAMAP" id="MF_00498">
    <property type="entry name" value="UPF0179"/>
    <property type="match status" value="1"/>
</dbReference>
<proteinExistence type="inferred from homology"/>
<evidence type="ECO:0000313" key="8">
    <source>
        <dbReference type="Proteomes" id="UP000278252"/>
    </source>
</evidence>
<dbReference type="OrthoDB" id="24613at2157"/>
<reference evidence="5" key="2">
    <citation type="submission" date="2017-04" db="EMBL/GenBank/DDBJ databases">
        <authorList>
            <person name="Afonso C.L."/>
            <person name="Miller P.J."/>
            <person name="Scott M.A."/>
            <person name="Spackman E."/>
            <person name="Goraichik I."/>
            <person name="Dimitrov K.M."/>
            <person name="Suarez D.L."/>
            <person name="Swayne D.E."/>
        </authorList>
    </citation>
    <scope>NUCLEOTIDE SEQUENCE [LARGE SCALE GENOMIC DNA]</scope>
    <source>
        <strain evidence="5">FDF-1</strain>
    </source>
</reference>